<protein>
    <submittedName>
        <fullName evidence="1">Uncharacterized protein</fullName>
    </submittedName>
</protein>
<name>A0A9D4INY5_DREPO</name>
<dbReference type="Proteomes" id="UP000828390">
    <property type="component" value="Unassembled WGS sequence"/>
</dbReference>
<accession>A0A9D4INY5</accession>
<dbReference type="EMBL" id="JAIWYP010000008">
    <property type="protein sequence ID" value="KAH3779764.1"/>
    <property type="molecule type" value="Genomic_DNA"/>
</dbReference>
<reference evidence="1" key="1">
    <citation type="journal article" date="2019" name="bioRxiv">
        <title>The Genome of the Zebra Mussel, Dreissena polymorpha: A Resource for Invasive Species Research.</title>
        <authorList>
            <person name="McCartney M.A."/>
            <person name="Auch B."/>
            <person name="Kono T."/>
            <person name="Mallez S."/>
            <person name="Zhang Y."/>
            <person name="Obille A."/>
            <person name="Becker A."/>
            <person name="Abrahante J.E."/>
            <person name="Garbe J."/>
            <person name="Badalamenti J.P."/>
            <person name="Herman A."/>
            <person name="Mangelson H."/>
            <person name="Liachko I."/>
            <person name="Sullivan S."/>
            <person name="Sone E.D."/>
            <person name="Koren S."/>
            <person name="Silverstein K.A.T."/>
            <person name="Beckman K.B."/>
            <person name="Gohl D.M."/>
        </authorList>
    </citation>
    <scope>NUCLEOTIDE SEQUENCE</scope>
    <source>
        <strain evidence="1">Duluth1</strain>
        <tissue evidence="1">Whole animal</tissue>
    </source>
</reference>
<reference evidence="1" key="2">
    <citation type="submission" date="2020-11" db="EMBL/GenBank/DDBJ databases">
        <authorList>
            <person name="McCartney M.A."/>
            <person name="Auch B."/>
            <person name="Kono T."/>
            <person name="Mallez S."/>
            <person name="Becker A."/>
            <person name="Gohl D.M."/>
            <person name="Silverstein K.A.T."/>
            <person name="Koren S."/>
            <person name="Bechman K.B."/>
            <person name="Herman A."/>
            <person name="Abrahante J.E."/>
            <person name="Garbe J."/>
        </authorList>
    </citation>
    <scope>NUCLEOTIDE SEQUENCE</scope>
    <source>
        <strain evidence="1">Duluth1</strain>
        <tissue evidence="1">Whole animal</tissue>
    </source>
</reference>
<keyword evidence="2" id="KW-1185">Reference proteome</keyword>
<gene>
    <name evidence="1" type="ORF">DPMN_157570</name>
</gene>
<evidence type="ECO:0000313" key="1">
    <source>
        <dbReference type="EMBL" id="KAH3779764.1"/>
    </source>
</evidence>
<organism evidence="1 2">
    <name type="scientific">Dreissena polymorpha</name>
    <name type="common">Zebra mussel</name>
    <name type="synonym">Mytilus polymorpha</name>
    <dbReference type="NCBI Taxonomy" id="45954"/>
    <lineage>
        <taxon>Eukaryota</taxon>
        <taxon>Metazoa</taxon>
        <taxon>Spiralia</taxon>
        <taxon>Lophotrochozoa</taxon>
        <taxon>Mollusca</taxon>
        <taxon>Bivalvia</taxon>
        <taxon>Autobranchia</taxon>
        <taxon>Heteroconchia</taxon>
        <taxon>Euheterodonta</taxon>
        <taxon>Imparidentia</taxon>
        <taxon>Neoheterodontei</taxon>
        <taxon>Myida</taxon>
        <taxon>Dreissenoidea</taxon>
        <taxon>Dreissenidae</taxon>
        <taxon>Dreissena</taxon>
    </lineage>
</organism>
<sequence length="63" mass="7186">MSTVCSGELKMVLQRPTNIPTLHRCYIKRQFWVGKAYVGGAPGWVMLAWMVEIDCVVTRDVEN</sequence>
<comment type="caution">
    <text evidence="1">The sequence shown here is derived from an EMBL/GenBank/DDBJ whole genome shotgun (WGS) entry which is preliminary data.</text>
</comment>
<evidence type="ECO:0000313" key="2">
    <source>
        <dbReference type="Proteomes" id="UP000828390"/>
    </source>
</evidence>
<dbReference type="AlphaFoldDB" id="A0A9D4INY5"/>
<proteinExistence type="predicted"/>